<keyword evidence="2" id="KW-1185">Reference proteome</keyword>
<name>A0ABS5EAE4_9PROT</name>
<evidence type="ECO:0000313" key="1">
    <source>
        <dbReference type="EMBL" id="MBR0560871.1"/>
    </source>
</evidence>
<protein>
    <submittedName>
        <fullName evidence="1">Uncharacterized protein</fullName>
    </submittedName>
</protein>
<dbReference type="Proteomes" id="UP000677812">
    <property type="component" value="Unassembled WGS sequence"/>
</dbReference>
<dbReference type="EMBL" id="JAGRQH010000245">
    <property type="protein sequence ID" value="MBR0560871.1"/>
    <property type="molecule type" value="Genomic_DNA"/>
</dbReference>
<gene>
    <name evidence="1" type="ORF">KB213_12580</name>
</gene>
<evidence type="ECO:0000313" key="2">
    <source>
        <dbReference type="Proteomes" id="UP000677812"/>
    </source>
</evidence>
<feature type="non-terminal residue" evidence="1">
    <location>
        <position position="72"/>
    </location>
</feature>
<accession>A0ABS5EAE4</accession>
<reference evidence="1 2" key="1">
    <citation type="submission" date="2021-04" db="EMBL/GenBank/DDBJ databases">
        <title>The complete genome sequence of Neokomagataea sp. TBRC 2177.</title>
        <authorList>
            <person name="Charoenyingcharoen P."/>
            <person name="Yukphan P."/>
        </authorList>
    </citation>
    <scope>NUCLEOTIDE SEQUENCE [LARGE SCALE GENOMIC DNA]</scope>
    <source>
        <strain evidence="1 2">TBRC 2177</strain>
    </source>
</reference>
<proteinExistence type="predicted"/>
<feature type="non-terminal residue" evidence="1">
    <location>
        <position position="1"/>
    </location>
</feature>
<sequence length="72" mass="7850">AIINEQSALASLYAALMSRLAASSGSLIKLSFSVRRIVDVEAWGTFAEEKLLDRRKTGPFNGRGSLFLLAYT</sequence>
<comment type="caution">
    <text evidence="1">The sequence shown here is derived from an EMBL/GenBank/DDBJ whole genome shotgun (WGS) entry which is preliminary data.</text>
</comment>
<organism evidence="1 2">
    <name type="scientific">Neokomagataea anthophila</name>
    <dbReference type="NCBI Taxonomy" id="2826925"/>
    <lineage>
        <taxon>Bacteria</taxon>
        <taxon>Pseudomonadati</taxon>
        <taxon>Pseudomonadota</taxon>
        <taxon>Alphaproteobacteria</taxon>
        <taxon>Acetobacterales</taxon>
        <taxon>Acetobacteraceae</taxon>
        <taxon>Neokomagataea</taxon>
    </lineage>
</organism>
<dbReference type="RefSeq" id="WP_211683602.1">
    <property type="nucleotide sequence ID" value="NZ_JAGRQH010000245.1"/>
</dbReference>